<keyword evidence="1" id="KW-0812">Transmembrane</keyword>
<name>I5BZH3_9HYPH</name>
<reference evidence="2 3" key="1">
    <citation type="journal article" date="2012" name="J. Bacteriol.">
        <title>Genome Sequence of Nitratireductor aquibiodomus Strain RA22.</title>
        <authorList>
            <person name="Singh A."/>
            <person name="Jangir P.K."/>
            <person name="Kumari C."/>
            <person name="Sharma R."/>
        </authorList>
    </citation>
    <scope>NUCLEOTIDE SEQUENCE [LARGE SCALE GENOMIC DNA]</scope>
    <source>
        <strain evidence="2 3">RA22</strain>
    </source>
</reference>
<protein>
    <submittedName>
        <fullName evidence="2">Uncharacterized protein</fullName>
    </submittedName>
</protein>
<feature type="transmembrane region" description="Helical" evidence="1">
    <location>
        <begin position="27"/>
        <end position="47"/>
    </location>
</feature>
<dbReference type="EMBL" id="AJXZ01000024">
    <property type="protein sequence ID" value="EIM74975.1"/>
    <property type="molecule type" value="Genomic_DNA"/>
</dbReference>
<evidence type="ECO:0000313" key="2">
    <source>
        <dbReference type="EMBL" id="EIM74975.1"/>
    </source>
</evidence>
<sequence>MDHDFMLQAVNRHAVGHTAFRIGRPRAAVRLVAMLIAVFVCVILRVGNGVTGGDIRRSGWRGHVHVHTTKRKQHKGDQNESG</sequence>
<dbReference type="Proteomes" id="UP000004622">
    <property type="component" value="Unassembled WGS sequence"/>
</dbReference>
<evidence type="ECO:0000313" key="3">
    <source>
        <dbReference type="Proteomes" id="UP000004622"/>
    </source>
</evidence>
<keyword evidence="1" id="KW-1133">Transmembrane helix</keyword>
<organism evidence="2 3">
    <name type="scientific">Nitratireductor aquibiodomus RA22</name>
    <dbReference type="NCBI Taxonomy" id="1189611"/>
    <lineage>
        <taxon>Bacteria</taxon>
        <taxon>Pseudomonadati</taxon>
        <taxon>Pseudomonadota</taxon>
        <taxon>Alphaproteobacteria</taxon>
        <taxon>Hyphomicrobiales</taxon>
        <taxon>Phyllobacteriaceae</taxon>
        <taxon>Nitratireductor</taxon>
    </lineage>
</organism>
<keyword evidence="1" id="KW-0472">Membrane</keyword>
<gene>
    <name evidence="2" type="ORF">A33O_10214</name>
</gene>
<proteinExistence type="predicted"/>
<evidence type="ECO:0000256" key="1">
    <source>
        <dbReference type="SAM" id="Phobius"/>
    </source>
</evidence>
<comment type="caution">
    <text evidence="2">The sequence shown here is derived from an EMBL/GenBank/DDBJ whole genome shotgun (WGS) entry which is preliminary data.</text>
</comment>
<dbReference type="AlphaFoldDB" id="I5BZH3"/>
<accession>I5BZH3</accession>